<evidence type="ECO:0000256" key="1">
    <source>
        <dbReference type="ARBA" id="ARBA00004123"/>
    </source>
</evidence>
<protein>
    <recommendedName>
        <fullName evidence="4">m7GpppX diphosphatase</fullName>
        <ecNumber evidence="3">3.6.1.59</ecNumber>
    </recommendedName>
    <alternativeName>
        <fullName evidence="8">Decapping scavenger enzyme</fullName>
    </alternativeName>
    <alternativeName>
        <fullName evidence="7">Scavenger mRNA-decapping enzyme DcpS</fullName>
    </alternativeName>
</protein>
<evidence type="ECO:0000256" key="2">
    <source>
        <dbReference type="ARBA" id="ARBA00010208"/>
    </source>
</evidence>
<evidence type="ECO:0000256" key="3">
    <source>
        <dbReference type="ARBA" id="ARBA00012520"/>
    </source>
</evidence>
<evidence type="ECO:0000256" key="7">
    <source>
        <dbReference type="ARBA" id="ARBA00029885"/>
    </source>
</evidence>
<feature type="non-terminal residue" evidence="12">
    <location>
        <position position="1"/>
    </location>
</feature>
<dbReference type="GO" id="GO:0005634">
    <property type="term" value="C:nucleus"/>
    <property type="evidence" value="ECO:0007669"/>
    <property type="project" value="UniProtKB-SubCell"/>
</dbReference>
<feature type="active site" description="Nucleophile" evidence="10">
    <location>
        <position position="252"/>
    </location>
</feature>
<feature type="binding site" evidence="11">
    <location>
        <position position="160"/>
    </location>
    <ligand>
        <name>substrate</name>
    </ligand>
</feature>
<proteinExistence type="evidence at transcript level"/>
<dbReference type="Gene3D" id="3.30.200.40">
    <property type="entry name" value="Scavenger mRNA decapping enzyme, N-terminal domain"/>
    <property type="match status" value="1"/>
</dbReference>
<keyword evidence="6" id="KW-0539">Nucleus</keyword>
<organism evidence="12">
    <name type="scientific">Hydra vulgaris</name>
    <name type="common">Hydra</name>
    <name type="synonym">Hydra attenuata</name>
    <dbReference type="NCBI Taxonomy" id="6087"/>
    <lineage>
        <taxon>Eukaryota</taxon>
        <taxon>Metazoa</taxon>
        <taxon>Cnidaria</taxon>
        <taxon>Hydrozoa</taxon>
        <taxon>Hydroidolina</taxon>
        <taxon>Anthoathecata</taxon>
        <taxon>Aplanulata</taxon>
        <taxon>Hydridae</taxon>
        <taxon>Hydra</taxon>
    </lineage>
</organism>
<evidence type="ECO:0000256" key="10">
    <source>
        <dbReference type="PIRSR" id="PIRSR028973-1"/>
    </source>
</evidence>
<evidence type="ECO:0000256" key="11">
    <source>
        <dbReference type="PIRSR" id="PIRSR028973-2"/>
    </source>
</evidence>
<dbReference type="PANTHER" id="PTHR12978">
    <property type="entry name" value="HISTIDINE TRIAD HIT PROTEIN MEMBER"/>
    <property type="match status" value="1"/>
</dbReference>
<dbReference type="FunFam" id="3.30.428.10:FF:000006">
    <property type="entry name" value="m7GpppX diphosphatase"/>
    <property type="match status" value="1"/>
</dbReference>
<dbReference type="InterPro" id="IPR008594">
    <property type="entry name" value="DcpS/DCS2"/>
</dbReference>
<dbReference type="GO" id="GO:0000290">
    <property type="term" value="P:deadenylation-dependent decapping of nuclear-transcribed mRNA"/>
    <property type="evidence" value="ECO:0007669"/>
    <property type="project" value="InterPro"/>
</dbReference>
<feature type="binding site" evidence="11">
    <location>
        <position position="150"/>
    </location>
    <ligand>
        <name>substrate</name>
    </ligand>
</feature>
<dbReference type="Pfam" id="PF11969">
    <property type="entry name" value="DcpS_C"/>
    <property type="match status" value="1"/>
</dbReference>
<dbReference type="SUPFAM" id="SSF102860">
    <property type="entry name" value="mRNA decapping enzyme DcpS N-terminal domain"/>
    <property type="match status" value="1"/>
</dbReference>
<evidence type="ECO:0000256" key="9">
    <source>
        <dbReference type="ARBA" id="ARBA00048222"/>
    </source>
</evidence>
<gene>
    <name evidence="12" type="primary">DCPS</name>
</gene>
<dbReference type="SUPFAM" id="SSF54197">
    <property type="entry name" value="HIT-like"/>
    <property type="match status" value="1"/>
</dbReference>
<evidence type="ECO:0000256" key="4">
    <source>
        <dbReference type="ARBA" id="ARBA00015636"/>
    </source>
</evidence>
<dbReference type="GO" id="GO:0000932">
    <property type="term" value="C:P-body"/>
    <property type="evidence" value="ECO:0007669"/>
    <property type="project" value="TreeGrafter"/>
</dbReference>
<dbReference type="PIRSF" id="PIRSF028973">
    <property type="entry name" value="Scavenger_mRNA_decap_enz"/>
    <property type="match status" value="1"/>
</dbReference>
<dbReference type="EC" id="3.6.1.59" evidence="3"/>
<dbReference type="Gene3D" id="3.30.428.10">
    <property type="entry name" value="HIT-like"/>
    <property type="match status" value="1"/>
</dbReference>
<comment type="subcellular location">
    <subcellularLocation>
        <location evidence="1">Nucleus</location>
    </subcellularLocation>
</comment>
<keyword evidence="5" id="KW-0378">Hydrolase</keyword>
<feature type="binding site" evidence="11">
    <location>
        <position position="180"/>
    </location>
    <ligand>
        <name>substrate</name>
    </ligand>
</feature>
<comment type="catalytic activity">
    <reaction evidence="9">
        <text>a 5'-end (N(7)-methyl 5'-triphosphoguanosine)-ribonucleoside in mRNA + H2O = N(7)-methyl-GMP + a 5'-end diphospho-ribonucleoside in mRNA + 2 H(+)</text>
        <dbReference type="Rhea" id="RHEA:65388"/>
        <dbReference type="Rhea" id="RHEA-COMP:17165"/>
        <dbReference type="Rhea" id="RHEA-COMP:17167"/>
        <dbReference type="ChEBI" id="CHEBI:15377"/>
        <dbReference type="ChEBI" id="CHEBI:15378"/>
        <dbReference type="ChEBI" id="CHEBI:58285"/>
        <dbReference type="ChEBI" id="CHEBI:156461"/>
        <dbReference type="ChEBI" id="CHEBI:167616"/>
        <dbReference type="EC" id="3.6.1.59"/>
    </reaction>
</comment>
<evidence type="ECO:0000313" key="12">
    <source>
        <dbReference type="EMBL" id="CDG68183.1"/>
    </source>
</evidence>
<feature type="binding site" evidence="11">
    <location>
        <position position="182"/>
    </location>
    <ligand>
        <name>substrate</name>
    </ligand>
</feature>
<dbReference type="InterPro" id="IPR011145">
    <property type="entry name" value="Scavenger_mRNA_decap_enz_N"/>
</dbReference>
<reference evidence="12" key="1">
    <citation type="journal article" date="2013" name="Genome Biol. Evol.">
        <title>Punctuated emergences of genetic and phenotypic innovations in eumetazoan, bilaterian, euteleostome, and hominidae ancestors.</title>
        <authorList>
            <person name="Wenger Y."/>
            <person name="Galliot B."/>
        </authorList>
    </citation>
    <scope>NUCLEOTIDE SEQUENCE</scope>
    <source>
        <tissue evidence="12">Whole animals</tissue>
    </source>
</reference>
<dbReference type="InterPro" id="IPR036265">
    <property type="entry name" value="HIT-like_sf"/>
</dbReference>
<comment type="similarity">
    <text evidence="2">Belongs to the HIT family.</text>
</comment>
<accession>T2M7D6</accession>
<dbReference type="EMBL" id="HAAD01001951">
    <property type="protein sequence ID" value="CDG68183.1"/>
    <property type="molecule type" value="mRNA"/>
</dbReference>
<evidence type="ECO:0000256" key="8">
    <source>
        <dbReference type="ARBA" id="ARBA00030609"/>
    </source>
</evidence>
<dbReference type="GO" id="GO:0000340">
    <property type="term" value="F:RNA 7-methylguanosine cap binding"/>
    <property type="evidence" value="ECO:0007669"/>
    <property type="project" value="TreeGrafter"/>
</dbReference>
<evidence type="ECO:0000256" key="6">
    <source>
        <dbReference type="ARBA" id="ARBA00023242"/>
    </source>
</evidence>
<dbReference type="PANTHER" id="PTHR12978:SF0">
    <property type="entry name" value="M7GPPPX DIPHOSPHATASE"/>
    <property type="match status" value="1"/>
</dbReference>
<evidence type="ECO:0000256" key="5">
    <source>
        <dbReference type="ARBA" id="ARBA00022801"/>
    </source>
</evidence>
<dbReference type="GO" id="GO:0140932">
    <property type="term" value="F:5'-(N(7)-methyl 5'-triphosphoguanosine)-[mRNA] diphosphatase activity"/>
    <property type="evidence" value="ECO:0007669"/>
    <property type="project" value="UniProtKB-EC"/>
</dbReference>
<name>T2M7D6_HYDVU</name>
<feature type="binding site" evidence="11">
    <location>
        <begin position="243"/>
        <end position="254"/>
    </location>
    <ligand>
        <name>substrate</name>
    </ligand>
</feature>
<dbReference type="Pfam" id="PF05652">
    <property type="entry name" value="DcpS"/>
    <property type="match status" value="1"/>
</dbReference>
<dbReference type="AlphaFoldDB" id="T2M7D6"/>
<sequence length="311" mass="36310">IKMTDEPLLKRKAIQVDIKSSLDFESFTVIKVLSNDAKSKKIHVHGRFKNSEDDTIVSFEKTPFSEDSIQNILTSETVTNEVFSNDIYSQHTAMPQPYHNTLTTQVIKPATLHHIKKYTYQKLKVVEETPDSYKKITLPYIMENSMRVEWVYNILDHKSETERIIYEDSDPENGFVLLPDIKWDGKQVENLYVCAIIRNRNIKSIRDLNEKHLPLLKNLLRKGLDEIVKKYGISSDEIRSYFHYYPSYYHLHVHYNHLQADVGGTSAEKAHLLSDVIDNIENISNDYYQKKTLTVLLREQDPLYSLLSEKV</sequence>
<dbReference type="OrthoDB" id="10264956at2759"/>